<keyword evidence="2" id="KW-0456">Lyase</keyword>
<evidence type="ECO:0000256" key="2">
    <source>
        <dbReference type="ARBA" id="ARBA00023239"/>
    </source>
</evidence>
<dbReference type="AlphaFoldDB" id="A0A4P9Y3I8"/>
<dbReference type="Proteomes" id="UP000267251">
    <property type="component" value="Unassembled WGS sequence"/>
</dbReference>
<gene>
    <name evidence="3" type="ORF">BJ684DRAFT_22816</name>
</gene>
<protein>
    <submittedName>
        <fullName evidence="3">Phosphatidylserine decarboxylase-domain-containing protein</fullName>
    </submittedName>
</protein>
<dbReference type="GO" id="GO:0008654">
    <property type="term" value="P:phospholipid biosynthetic process"/>
    <property type="evidence" value="ECO:0007669"/>
    <property type="project" value="InterPro"/>
</dbReference>
<evidence type="ECO:0000313" key="3">
    <source>
        <dbReference type="EMBL" id="RKP13363.1"/>
    </source>
</evidence>
<reference evidence="4" key="1">
    <citation type="journal article" date="2018" name="Nat. Microbiol.">
        <title>Leveraging single-cell genomics to expand the fungal tree of life.</title>
        <authorList>
            <person name="Ahrendt S.R."/>
            <person name="Quandt C.A."/>
            <person name="Ciobanu D."/>
            <person name="Clum A."/>
            <person name="Salamov A."/>
            <person name="Andreopoulos B."/>
            <person name="Cheng J.F."/>
            <person name="Woyke T."/>
            <person name="Pelin A."/>
            <person name="Henrissat B."/>
            <person name="Reynolds N.K."/>
            <person name="Benny G.L."/>
            <person name="Smith M.E."/>
            <person name="James T.Y."/>
            <person name="Grigoriev I.V."/>
        </authorList>
    </citation>
    <scope>NUCLEOTIDE SEQUENCE [LARGE SCALE GENOMIC DNA]</scope>
</reference>
<evidence type="ECO:0000313" key="4">
    <source>
        <dbReference type="Proteomes" id="UP000267251"/>
    </source>
</evidence>
<dbReference type="PANTHER" id="PTHR10067">
    <property type="entry name" value="PHOSPHATIDYLSERINE DECARBOXYLASE"/>
    <property type="match status" value="1"/>
</dbReference>
<dbReference type="EMBL" id="KZ988040">
    <property type="protein sequence ID" value="RKP13363.1"/>
    <property type="molecule type" value="Genomic_DNA"/>
</dbReference>
<dbReference type="InterPro" id="IPR003817">
    <property type="entry name" value="PS_Dcarbxylase"/>
</dbReference>
<name>A0A4P9Y3I8_9FUNG</name>
<keyword evidence="1" id="KW-0210">Decarboxylase</keyword>
<dbReference type="OrthoDB" id="5973539at2759"/>
<evidence type="ECO:0000256" key="1">
    <source>
        <dbReference type="ARBA" id="ARBA00022793"/>
    </source>
</evidence>
<dbReference type="Pfam" id="PF02666">
    <property type="entry name" value="PS_Dcarbxylase"/>
    <property type="match status" value="1"/>
</dbReference>
<keyword evidence="4" id="KW-1185">Reference proteome</keyword>
<dbReference type="GO" id="GO:0004609">
    <property type="term" value="F:phosphatidylserine decarboxylase activity"/>
    <property type="evidence" value="ECO:0007669"/>
    <property type="project" value="InterPro"/>
</dbReference>
<organism evidence="3 4">
    <name type="scientific">Piptocephalis cylindrospora</name>
    <dbReference type="NCBI Taxonomy" id="1907219"/>
    <lineage>
        <taxon>Eukaryota</taxon>
        <taxon>Fungi</taxon>
        <taxon>Fungi incertae sedis</taxon>
        <taxon>Zoopagomycota</taxon>
        <taxon>Zoopagomycotina</taxon>
        <taxon>Zoopagomycetes</taxon>
        <taxon>Zoopagales</taxon>
        <taxon>Piptocephalidaceae</taxon>
        <taxon>Piptocephalis</taxon>
    </lineage>
</organism>
<accession>A0A4P9Y3I8</accession>
<proteinExistence type="predicted"/>
<dbReference type="PANTHER" id="PTHR10067:SF17">
    <property type="entry name" value="PHOSPHATIDYLSERINE DECARBOXYLASE PROENZYME 2"/>
    <property type="match status" value="1"/>
</dbReference>
<sequence>MSAMGLFGKMTRRLLSRTKDSFGVYVINRKTSEAFYEEMPLYIRVGLNLLFVGQLQTQAIESGLLDGIFERETRRQGELFDSPNSVRHIDSFIRAYNLSLDELKEPDPTKYPNFNAFFHRELREGARPVDSIDNSDIIVCPSDSRLVVFKDLESATDLWVKGKHFTLQSLLGSEELATQFHGGSLAIFRLAPQDYHRFHTPVEVASIDAPLHHPGKYYTVNPQAINGPLDILDANARTVSILHSPGREEGASRKVAYVAVGALLVGSIQLTATGPTRKGDELGYFAYGGSTVVCVWPKNQMVFDEDLVRNTVSGRETLVRVGEKIGWYV</sequence>